<dbReference type="EMBL" id="CP034587">
    <property type="protein sequence ID" value="AZQ75842.1"/>
    <property type="molecule type" value="Genomic_DNA"/>
</dbReference>
<gene>
    <name evidence="2" type="ORF">EKH77_28065</name>
</gene>
<sequence length="385" mass="41566">MWGPRSESYVPWGSRVSRQWWIVQALAVSVLAGGVAVVDAAPAWADARVEAAAPAVEGDQPTDESAAAKAAAAEASRNWVLRLAKSSMPVEVRTSAWNALRSARGDEAIAEWLAPGGGFDAAKQRIRDARTRNRLFCERVVRTHAVEFAPETRAAAERALKGSVADQAAFVKTGYAEAQKRDRAAREADVQHKLEVTAKDRDFVSSIADHDPGEQVRVAAQWALRPGATDADVVEFFGYGWMTGATLDTEAYRTRIAEAETLRHAALSRLLAEAVAAEKAAKGSADAAKARAEAERAWSTVSAHAEAARKAWLAEREAAAAQAENWKNIAKAAKASADELWKNIGRSADENERNWSQEQAEAAESAAFWQSMFDKAQAGETRAKA</sequence>
<name>A0A3S9PU51_STRLT</name>
<protein>
    <submittedName>
        <fullName evidence="2">Uncharacterized protein</fullName>
    </submittedName>
</protein>
<reference evidence="2 3" key="1">
    <citation type="submission" date="2018-12" db="EMBL/GenBank/DDBJ databases">
        <title>The whole draft genome of Streptomyce luteoverticillatus CGMCC 15060.</title>
        <authorList>
            <person name="Feng Z."/>
            <person name="Chen G."/>
            <person name="Zhang J."/>
            <person name="Zhu H."/>
            <person name="Yu X."/>
            <person name="Zhang W."/>
            <person name="Zhang X."/>
        </authorList>
    </citation>
    <scope>NUCLEOTIDE SEQUENCE [LARGE SCALE GENOMIC DNA]</scope>
    <source>
        <strain evidence="2 3">CGMCC 15060</strain>
    </source>
</reference>
<dbReference type="InterPro" id="IPR005506">
    <property type="entry name" value="DUF312_ALF"/>
</dbReference>
<feature type="compositionally biased region" description="Low complexity" evidence="1">
    <location>
        <begin position="356"/>
        <end position="367"/>
    </location>
</feature>
<keyword evidence="3" id="KW-1185">Reference proteome</keyword>
<evidence type="ECO:0000256" key="1">
    <source>
        <dbReference type="SAM" id="MobiDB-lite"/>
    </source>
</evidence>
<evidence type="ECO:0000313" key="2">
    <source>
        <dbReference type="EMBL" id="AZQ75842.1"/>
    </source>
</evidence>
<dbReference type="Pfam" id="PF03752">
    <property type="entry name" value="ALF"/>
    <property type="match status" value="1"/>
</dbReference>
<proteinExistence type="predicted"/>
<evidence type="ECO:0000313" key="3">
    <source>
        <dbReference type="Proteomes" id="UP000267900"/>
    </source>
</evidence>
<organism evidence="2 3">
    <name type="scientific">Streptomyces luteoverticillatus</name>
    <name type="common">Streptoverticillium luteoverticillatus</name>
    <dbReference type="NCBI Taxonomy" id="66425"/>
    <lineage>
        <taxon>Bacteria</taxon>
        <taxon>Bacillati</taxon>
        <taxon>Actinomycetota</taxon>
        <taxon>Actinomycetes</taxon>
        <taxon>Kitasatosporales</taxon>
        <taxon>Streptomycetaceae</taxon>
        <taxon>Streptomyces</taxon>
    </lineage>
</organism>
<feature type="region of interest" description="Disordered" evidence="1">
    <location>
        <begin position="348"/>
        <end position="385"/>
    </location>
</feature>
<accession>A0A3S9PU51</accession>
<dbReference type="OrthoDB" id="3294255at2"/>
<dbReference type="AlphaFoldDB" id="A0A3S9PU51"/>
<dbReference type="Proteomes" id="UP000267900">
    <property type="component" value="Chromosome"/>
</dbReference>